<dbReference type="RefSeq" id="WP_036820051.1">
    <property type="nucleotide sequence ID" value="NZ_JGVO01000253.1"/>
</dbReference>
<feature type="chain" id="PRO_5015562836" evidence="1">
    <location>
        <begin position="18"/>
        <end position="135"/>
    </location>
</feature>
<organism evidence="2 3">
    <name type="scientific">Photobacterium sanctipauli</name>
    <dbReference type="NCBI Taxonomy" id="1342794"/>
    <lineage>
        <taxon>Bacteria</taxon>
        <taxon>Pseudomonadati</taxon>
        <taxon>Pseudomonadota</taxon>
        <taxon>Gammaproteobacteria</taxon>
        <taxon>Vibrionales</taxon>
        <taxon>Vibrionaceae</taxon>
        <taxon>Photobacterium</taxon>
    </lineage>
</organism>
<accession>A0A2T3NZX0</accession>
<feature type="signal peptide" evidence="1">
    <location>
        <begin position="1"/>
        <end position="17"/>
    </location>
</feature>
<evidence type="ECO:0000256" key="1">
    <source>
        <dbReference type="SAM" id="SignalP"/>
    </source>
</evidence>
<dbReference type="Proteomes" id="UP000241771">
    <property type="component" value="Unassembled WGS sequence"/>
</dbReference>
<evidence type="ECO:0000313" key="3">
    <source>
        <dbReference type="Proteomes" id="UP000241771"/>
    </source>
</evidence>
<dbReference type="PROSITE" id="PS51257">
    <property type="entry name" value="PROKAR_LIPOPROTEIN"/>
    <property type="match status" value="1"/>
</dbReference>
<comment type="caution">
    <text evidence="2">The sequence shown here is derived from an EMBL/GenBank/DDBJ whole genome shotgun (WGS) entry which is preliminary data.</text>
</comment>
<proteinExistence type="predicted"/>
<protein>
    <submittedName>
        <fullName evidence="2">Uncharacterized protein</fullName>
    </submittedName>
</protein>
<dbReference type="AlphaFoldDB" id="A0A2T3NZX0"/>
<reference evidence="2 3" key="1">
    <citation type="submission" date="2018-01" db="EMBL/GenBank/DDBJ databases">
        <title>Whole genome sequencing of Histamine producing bacteria.</title>
        <authorList>
            <person name="Butler K."/>
        </authorList>
    </citation>
    <scope>NUCLEOTIDE SEQUENCE [LARGE SCALE GENOMIC DNA]</scope>
    <source>
        <strain evidence="2 3">DSM 100436</strain>
    </source>
</reference>
<sequence length="135" mass="15153">MKYLLLLLGLVPAVVLACNDERLHAKLMQRQMFEAYLAKGAASVELAFANKSQVSIKVTAPKPLHHIDVEFASSHNVHIESKKLTGIENLKDLPNINFKETGQGFSFIKAYVTAYFNDGTVRKTEESIYLRELKS</sequence>
<gene>
    <name evidence="2" type="ORF">C9I98_00385</name>
</gene>
<keyword evidence="1" id="KW-0732">Signal</keyword>
<name>A0A2T3NZX0_9GAMM</name>
<evidence type="ECO:0000313" key="2">
    <source>
        <dbReference type="EMBL" id="PSW21759.1"/>
    </source>
</evidence>
<dbReference type="EMBL" id="PYMA01000001">
    <property type="protein sequence ID" value="PSW21759.1"/>
    <property type="molecule type" value="Genomic_DNA"/>
</dbReference>
<keyword evidence="3" id="KW-1185">Reference proteome</keyword>